<evidence type="ECO:0000259" key="1">
    <source>
        <dbReference type="PROSITE" id="PS51186"/>
    </source>
</evidence>
<gene>
    <name evidence="2" type="ORF">GCM10010191_20550</name>
</gene>
<dbReference type="Gene3D" id="3.40.630.30">
    <property type="match status" value="1"/>
</dbReference>
<dbReference type="Proteomes" id="UP001501231">
    <property type="component" value="Unassembled WGS sequence"/>
</dbReference>
<name>A0ABP5VTE5_9ACTN</name>
<proteinExistence type="predicted"/>
<reference evidence="3" key="1">
    <citation type="journal article" date="2019" name="Int. J. Syst. Evol. Microbiol.">
        <title>The Global Catalogue of Microorganisms (GCM) 10K type strain sequencing project: providing services to taxonomists for standard genome sequencing and annotation.</title>
        <authorList>
            <consortium name="The Broad Institute Genomics Platform"/>
            <consortium name="The Broad Institute Genome Sequencing Center for Infectious Disease"/>
            <person name="Wu L."/>
            <person name="Ma J."/>
        </authorList>
    </citation>
    <scope>NUCLEOTIDE SEQUENCE [LARGE SCALE GENOMIC DNA]</scope>
    <source>
        <strain evidence="3">JCM 3325</strain>
    </source>
</reference>
<dbReference type="InterPro" id="IPR016181">
    <property type="entry name" value="Acyl_CoA_acyltransferase"/>
</dbReference>
<keyword evidence="3" id="KW-1185">Reference proteome</keyword>
<sequence>MKVTHWPLFQLRLRTPRLELRLPTLAELDALAQLSTEGVHDPDWMPFAVPWTDLPPAERARGLMQFHWRHLANWSPQDWNLQLGVFVDDHIVGVQGIMARDFTILREVSTGSWLGQRYQGQGIGTEMRAAVLELAFTGLGADSAVTAALTDNAASAAISRKLGYQPNGIVRTRVRDTLGHEQRFKLDRDRWQQHRTAPVQIHDLEREWFLLRD</sequence>
<dbReference type="Pfam" id="PF13302">
    <property type="entry name" value="Acetyltransf_3"/>
    <property type="match status" value="1"/>
</dbReference>
<dbReference type="InterPro" id="IPR051908">
    <property type="entry name" value="Ribosomal_N-acetyltransferase"/>
</dbReference>
<accession>A0ABP5VTE5</accession>
<dbReference type="RefSeq" id="WP_344588456.1">
    <property type="nucleotide sequence ID" value="NZ_BAAARW010000006.1"/>
</dbReference>
<dbReference type="PROSITE" id="PS51186">
    <property type="entry name" value="GNAT"/>
    <property type="match status" value="1"/>
</dbReference>
<protein>
    <submittedName>
        <fullName evidence="2">GNAT family protein</fullName>
    </submittedName>
</protein>
<dbReference type="PANTHER" id="PTHR43441">
    <property type="entry name" value="RIBOSOMAL-PROTEIN-SERINE ACETYLTRANSFERASE"/>
    <property type="match status" value="1"/>
</dbReference>
<dbReference type="InterPro" id="IPR000182">
    <property type="entry name" value="GNAT_dom"/>
</dbReference>
<evidence type="ECO:0000313" key="3">
    <source>
        <dbReference type="Proteomes" id="UP001501231"/>
    </source>
</evidence>
<feature type="domain" description="N-acetyltransferase" evidence="1">
    <location>
        <begin position="18"/>
        <end position="189"/>
    </location>
</feature>
<dbReference type="SUPFAM" id="SSF55729">
    <property type="entry name" value="Acyl-CoA N-acyltransferases (Nat)"/>
    <property type="match status" value="1"/>
</dbReference>
<dbReference type="PANTHER" id="PTHR43441:SF11">
    <property type="entry name" value="RIBOSOMAL-PROTEIN-SERINE ACETYLTRANSFERASE"/>
    <property type="match status" value="1"/>
</dbReference>
<dbReference type="EMBL" id="BAAARW010000006">
    <property type="protein sequence ID" value="GAA2411349.1"/>
    <property type="molecule type" value="Genomic_DNA"/>
</dbReference>
<evidence type="ECO:0000313" key="2">
    <source>
        <dbReference type="EMBL" id="GAA2411349.1"/>
    </source>
</evidence>
<organism evidence="2 3">
    <name type="scientific">Actinomadura vinacea</name>
    <dbReference type="NCBI Taxonomy" id="115336"/>
    <lineage>
        <taxon>Bacteria</taxon>
        <taxon>Bacillati</taxon>
        <taxon>Actinomycetota</taxon>
        <taxon>Actinomycetes</taxon>
        <taxon>Streptosporangiales</taxon>
        <taxon>Thermomonosporaceae</taxon>
        <taxon>Actinomadura</taxon>
    </lineage>
</organism>
<comment type="caution">
    <text evidence="2">The sequence shown here is derived from an EMBL/GenBank/DDBJ whole genome shotgun (WGS) entry which is preliminary data.</text>
</comment>